<dbReference type="PROSITE" id="PS51257">
    <property type="entry name" value="PROKAR_LIPOPROTEIN"/>
    <property type="match status" value="1"/>
</dbReference>
<reference evidence="2" key="1">
    <citation type="journal article" date="2015" name="Proc. Natl. Acad. Sci. U.S.A.">
        <title>Networks of energetic and metabolic interactions define dynamics in microbial communities.</title>
        <authorList>
            <person name="Embree M."/>
            <person name="Liu J.K."/>
            <person name="Al-Bassam M.M."/>
            <person name="Zengler K."/>
        </authorList>
    </citation>
    <scope>NUCLEOTIDE SEQUENCE</scope>
</reference>
<dbReference type="Gene3D" id="3.30.9.10">
    <property type="entry name" value="D-Amino Acid Oxidase, subunit A, domain 2"/>
    <property type="match status" value="1"/>
</dbReference>
<feature type="domain" description="FAD-binding" evidence="1">
    <location>
        <begin position="7"/>
        <end position="165"/>
    </location>
</feature>
<dbReference type="SUPFAM" id="SSF51905">
    <property type="entry name" value="FAD/NAD(P)-binding domain"/>
    <property type="match status" value="1"/>
</dbReference>
<dbReference type="GO" id="GO:0102067">
    <property type="term" value="F:geranylgeranyl diphosphate reductase activity"/>
    <property type="evidence" value="ECO:0007669"/>
    <property type="project" value="UniProtKB-EC"/>
</dbReference>
<dbReference type="EC" id="1.3.1.83" evidence="2"/>
<dbReference type="InterPro" id="IPR011777">
    <property type="entry name" value="Geranylgeranyl_Rdtase_fam"/>
</dbReference>
<dbReference type="EMBL" id="LNQE01001599">
    <property type="protein sequence ID" value="KUG14965.1"/>
    <property type="molecule type" value="Genomic_DNA"/>
</dbReference>
<organism evidence="2">
    <name type="scientific">hydrocarbon metagenome</name>
    <dbReference type="NCBI Taxonomy" id="938273"/>
    <lineage>
        <taxon>unclassified sequences</taxon>
        <taxon>metagenomes</taxon>
        <taxon>ecological metagenomes</taxon>
    </lineage>
</organism>
<evidence type="ECO:0000259" key="1">
    <source>
        <dbReference type="Pfam" id="PF01494"/>
    </source>
</evidence>
<dbReference type="Gene3D" id="3.50.50.60">
    <property type="entry name" value="FAD/NAD(P)-binding domain"/>
    <property type="match status" value="1"/>
</dbReference>
<dbReference type="AlphaFoldDB" id="A0A0W8F266"/>
<gene>
    <name evidence="2" type="ORF">ASZ90_015385</name>
</gene>
<proteinExistence type="predicted"/>
<name>A0A0W8F266_9ZZZZ</name>
<dbReference type="Pfam" id="PF01494">
    <property type="entry name" value="FAD_binding_3"/>
    <property type="match status" value="1"/>
</dbReference>
<dbReference type="PANTHER" id="PTHR42685">
    <property type="entry name" value="GERANYLGERANYL DIPHOSPHATE REDUCTASE"/>
    <property type="match status" value="1"/>
</dbReference>
<dbReference type="GO" id="GO:0071949">
    <property type="term" value="F:FAD binding"/>
    <property type="evidence" value="ECO:0007669"/>
    <property type="project" value="InterPro"/>
</dbReference>
<dbReference type="PRINTS" id="PR00420">
    <property type="entry name" value="RNGMNOXGNASE"/>
</dbReference>
<dbReference type="InterPro" id="IPR036188">
    <property type="entry name" value="FAD/NAD-bd_sf"/>
</dbReference>
<dbReference type="PANTHER" id="PTHR42685:SF18">
    <property type="entry name" value="DIGERANYLGERANYLGLYCEROPHOSPHOLIPID REDUCTASE"/>
    <property type="match status" value="1"/>
</dbReference>
<protein>
    <submittedName>
        <fullName evidence="2">Geranylgeranyl diphosphate reductase</fullName>
        <ecNumber evidence="2">1.3.1.83</ecNumber>
    </submittedName>
</protein>
<keyword evidence="2" id="KW-0560">Oxidoreductase</keyword>
<sequence length="388" mass="42297">MTRRRSFDVVVVGAGPAGSACARRCAEHGLSTCMIEEQGTIGYPVQCAGLLSVRAFAACAVSKRSVLHDVSGARIVTSRGSVLAFDARETRAYVVDRALLDQEMAMLAAQAGAEVRVKTSFVTRSGSAILTRGACGGEEIRFRVLVAADGPRSRVARDLGMERPGIFLAGIQAEIPREMDGRLVEIYPDASPDFFGWIIPSGQGRARIGLLGKEQVPSRFQAFLQEQGATTCHHLVTGTVPLGVMPLTYGHQTLFCGDAAGFPKPTSGGGVYTGVRSALHAADTAYEACSSATIGDEVLCHYEQRWRSDFGRELELGFRLFSIRQRLSSEEIDRLIRVFREPSVQEDILNYGDMDRPGILLRQLMKNPRIYPVLGLLLRSGVRQFIKQ</sequence>
<evidence type="ECO:0000313" key="2">
    <source>
        <dbReference type="EMBL" id="KUG14965.1"/>
    </source>
</evidence>
<comment type="caution">
    <text evidence="2">The sequence shown here is derived from an EMBL/GenBank/DDBJ whole genome shotgun (WGS) entry which is preliminary data.</text>
</comment>
<dbReference type="InterPro" id="IPR050407">
    <property type="entry name" value="Geranylgeranyl_reductase"/>
</dbReference>
<dbReference type="NCBIfam" id="TIGR02032">
    <property type="entry name" value="GG-red-SF"/>
    <property type="match status" value="1"/>
</dbReference>
<dbReference type="InterPro" id="IPR002938">
    <property type="entry name" value="FAD-bd"/>
</dbReference>
<accession>A0A0W8F266</accession>